<dbReference type="Proteomes" id="UP001152320">
    <property type="component" value="Chromosome 9"/>
</dbReference>
<reference evidence="1" key="1">
    <citation type="submission" date="2021-10" db="EMBL/GenBank/DDBJ databases">
        <title>Tropical sea cucumber genome reveals ecological adaptation and Cuvierian tubules defense mechanism.</title>
        <authorList>
            <person name="Chen T."/>
        </authorList>
    </citation>
    <scope>NUCLEOTIDE SEQUENCE</scope>
    <source>
        <strain evidence="1">Nanhai2018</strain>
        <tissue evidence="1">Muscle</tissue>
    </source>
</reference>
<accession>A0A9Q1BZ48</accession>
<proteinExistence type="predicted"/>
<sequence>MTFVEAVPGPGVATKVTVAADVTVHLQVLQADPLDLHIKLIDDIVARWFRFHLQLHEDLAKDTCIVIDRRYASSLIGTYSTDSRQVSSAGECGSIP</sequence>
<evidence type="ECO:0000313" key="2">
    <source>
        <dbReference type="Proteomes" id="UP001152320"/>
    </source>
</evidence>
<keyword evidence="2" id="KW-1185">Reference proteome</keyword>
<dbReference type="EMBL" id="JAIZAY010000009">
    <property type="protein sequence ID" value="KAJ8035567.1"/>
    <property type="molecule type" value="Genomic_DNA"/>
</dbReference>
<name>A0A9Q1BZ48_HOLLE</name>
<comment type="caution">
    <text evidence="1">The sequence shown here is derived from an EMBL/GenBank/DDBJ whole genome shotgun (WGS) entry which is preliminary data.</text>
</comment>
<organism evidence="1 2">
    <name type="scientific">Holothuria leucospilota</name>
    <name type="common">Black long sea cucumber</name>
    <name type="synonym">Mertensiothuria leucospilota</name>
    <dbReference type="NCBI Taxonomy" id="206669"/>
    <lineage>
        <taxon>Eukaryota</taxon>
        <taxon>Metazoa</taxon>
        <taxon>Echinodermata</taxon>
        <taxon>Eleutherozoa</taxon>
        <taxon>Echinozoa</taxon>
        <taxon>Holothuroidea</taxon>
        <taxon>Aspidochirotacea</taxon>
        <taxon>Aspidochirotida</taxon>
        <taxon>Holothuriidae</taxon>
        <taxon>Holothuria</taxon>
    </lineage>
</organism>
<gene>
    <name evidence="1" type="ORF">HOLleu_19284</name>
</gene>
<evidence type="ECO:0000313" key="1">
    <source>
        <dbReference type="EMBL" id="KAJ8035567.1"/>
    </source>
</evidence>
<dbReference type="AlphaFoldDB" id="A0A9Q1BZ48"/>
<protein>
    <submittedName>
        <fullName evidence="1">Uncharacterized protein</fullName>
    </submittedName>
</protein>